<dbReference type="PANTHER" id="PTHR13510">
    <property type="entry name" value="FYVE-FINGER-CONTAINING RAB5 EFFECTOR PROTEIN RABENOSYN-5-RELATED"/>
    <property type="match status" value="1"/>
</dbReference>
<dbReference type="GO" id="GO:0008270">
    <property type="term" value="F:zinc ion binding"/>
    <property type="evidence" value="ECO:0007669"/>
    <property type="project" value="UniProtKB-KW"/>
</dbReference>
<organism evidence="7 8">
    <name type="scientific">Lagenidium giganteum</name>
    <dbReference type="NCBI Taxonomy" id="4803"/>
    <lineage>
        <taxon>Eukaryota</taxon>
        <taxon>Sar</taxon>
        <taxon>Stramenopiles</taxon>
        <taxon>Oomycota</taxon>
        <taxon>Peronosporomycetes</taxon>
        <taxon>Pythiales</taxon>
        <taxon>Pythiaceae</taxon>
    </lineage>
</organism>
<evidence type="ECO:0000259" key="6">
    <source>
        <dbReference type="PROSITE" id="PS50178"/>
    </source>
</evidence>
<feature type="domain" description="FYVE-type" evidence="6">
    <location>
        <begin position="292"/>
        <end position="357"/>
    </location>
</feature>
<dbReference type="CDD" id="cd00065">
    <property type="entry name" value="FYVE_like_SF"/>
    <property type="match status" value="1"/>
</dbReference>
<dbReference type="InterPro" id="IPR052727">
    <property type="entry name" value="Rab4/Rab5_effector"/>
</dbReference>
<feature type="compositionally biased region" description="Low complexity" evidence="5">
    <location>
        <begin position="419"/>
        <end position="440"/>
    </location>
</feature>
<evidence type="ECO:0000256" key="5">
    <source>
        <dbReference type="SAM" id="MobiDB-lite"/>
    </source>
</evidence>
<name>A0AAV2YHI7_9STRA</name>
<dbReference type="PANTHER" id="PTHR13510:SF44">
    <property type="entry name" value="RABENOSYN-5"/>
    <property type="match status" value="1"/>
</dbReference>
<dbReference type="PROSITE" id="PS50178">
    <property type="entry name" value="ZF_FYVE"/>
    <property type="match status" value="1"/>
</dbReference>
<dbReference type="InterPro" id="IPR023393">
    <property type="entry name" value="START-like_dom_sf"/>
</dbReference>
<evidence type="ECO:0000256" key="3">
    <source>
        <dbReference type="ARBA" id="ARBA00022833"/>
    </source>
</evidence>
<dbReference type="Gene3D" id="3.30.40.10">
    <property type="entry name" value="Zinc/RING finger domain, C3HC4 (zinc finger)"/>
    <property type="match status" value="1"/>
</dbReference>
<feature type="region of interest" description="Disordered" evidence="5">
    <location>
        <begin position="1"/>
        <end position="20"/>
    </location>
</feature>
<comment type="caution">
    <text evidence="7">The sequence shown here is derived from an EMBL/GenBank/DDBJ whole genome shotgun (WGS) entry which is preliminary data.</text>
</comment>
<proteinExistence type="predicted"/>
<sequence>MALTDVHPIPEENVPRAHISSSQIEEWRQVAHDEVLRAVKNEHSWYFDLDSKIRDGYDMIADKHQLRAYVRDVPNATLKNVLIRARLDTNLDNLAYALHCDNTLDQRRVYAHLYQDHFLDGGIVHVSEPKTEEDPFHFVGMKWSAFRSPVPSLLDSRDYIYFAYYGTVVDAQGRKVLFRFMRSMPMDGVEIEERVLPNMVRGRMSHVHLYRQDGDRVQLSVQAMHSTEGSLPGWAVTKTLSMLWPGIVNLATLTDAKTLTSLGMTKLRDRQSSSWAPFGDAAHTARLSAGADKDRGSCRVCLRRFRMTRPKRLCSGCGCQTCKSCTVRMCFFDEQKMKSATAVAALRFCIKCIEDVRHHRGEELKMTPDALYASFRQASSREANSDVNDDDLDLDDFDHDIVSPHMDTSDLDDYNVDHSSSSSTSSSTSSGRYSPPESSGFSLSEATRPTPPPLPLAPGRSRRSLSSTPDRTPPFRVHSAPNVLGGIHETPEHVVKPLTAASLRRLNSLSAQEAKDLEATFRERVKQYTGGDNQLRSPLPLHR</sequence>
<evidence type="ECO:0000313" key="7">
    <source>
        <dbReference type="EMBL" id="DAZ92784.1"/>
    </source>
</evidence>
<feature type="region of interest" description="Disordered" evidence="5">
    <location>
        <begin position="405"/>
        <end position="488"/>
    </location>
</feature>
<dbReference type="AlphaFoldDB" id="A0AAV2YHI7"/>
<evidence type="ECO:0000256" key="2">
    <source>
        <dbReference type="ARBA" id="ARBA00022771"/>
    </source>
</evidence>
<protein>
    <recommendedName>
        <fullName evidence="6">FYVE-type domain-containing protein</fullName>
    </recommendedName>
</protein>
<dbReference type="InterPro" id="IPR011011">
    <property type="entry name" value="Znf_FYVE_PHD"/>
</dbReference>
<keyword evidence="1" id="KW-0479">Metal-binding</keyword>
<evidence type="ECO:0000256" key="1">
    <source>
        <dbReference type="ARBA" id="ARBA00022723"/>
    </source>
</evidence>
<dbReference type="InterPro" id="IPR017455">
    <property type="entry name" value="Znf_FYVE-rel"/>
</dbReference>
<accession>A0AAV2YHI7</accession>
<dbReference type="EMBL" id="DAKRPA010000384">
    <property type="protein sequence ID" value="DAZ92784.1"/>
    <property type="molecule type" value="Genomic_DNA"/>
</dbReference>
<reference evidence="7" key="2">
    <citation type="journal article" date="2023" name="Microbiol Resour">
        <title>Decontamination and Annotation of the Draft Genome Sequence of the Oomycete Lagenidium giganteum ARSEF 373.</title>
        <authorList>
            <person name="Morgan W.R."/>
            <person name="Tartar A."/>
        </authorList>
    </citation>
    <scope>NUCLEOTIDE SEQUENCE</scope>
    <source>
        <strain evidence="7">ARSEF 373</strain>
    </source>
</reference>
<dbReference type="Proteomes" id="UP001146120">
    <property type="component" value="Unassembled WGS sequence"/>
</dbReference>
<keyword evidence="2 4" id="KW-0863">Zinc-finger</keyword>
<keyword evidence="3" id="KW-0862">Zinc</keyword>
<evidence type="ECO:0000313" key="8">
    <source>
        <dbReference type="Proteomes" id="UP001146120"/>
    </source>
</evidence>
<keyword evidence="8" id="KW-1185">Reference proteome</keyword>
<gene>
    <name evidence="7" type="ORF">N0F65_000343</name>
</gene>
<evidence type="ECO:0000256" key="4">
    <source>
        <dbReference type="PROSITE-ProRule" id="PRU00091"/>
    </source>
</evidence>
<dbReference type="Gene3D" id="3.30.530.20">
    <property type="match status" value="1"/>
</dbReference>
<reference evidence="7" key="1">
    <citation type="submission" date="2022-11" db="EMBL/GenBank/DDBJ databases">
        <authorList>
            <person name="Morgan W.R."/>
            <person name="Tartar A."/>
        </authorList>
    </citation>
    <scope>NUCLEOTIDE SEQUENCE</scope>
    <source>
        <strain evidence="7">ARSEF 373</strain>
    </source>
</reference>
<dbReference type="InterPro" id="IPR013083">
    <property type="entry name" value="Znf_RING/FYVE/PHD"/>
</dbReference>
<dbReference type="SUPFAM" id="SSF57903">
    <property type="entry name" value="FYVE/PHD zinc finger"/>
    <property type="match status" value="1"/>
</dbReference>